<evidence type="ECO:0000313" key="1">
    <source>
        <dbReference type="EMBL" id="KAG8643624.1"/>
    </source>
</evidence>
<evidence type="ECO:0000313" key="2">
    <source>
        <dbReference type="Proteomes" id="UP000091857"/>
    </source>
</evidence>
<dbReference type="EMBL" id="CM004397">
    <property type="protein sequence ID" value="KAG8643624.1"/>
    <property type="molecule type" value="Genomic_DNA"/>
</dbReference>
<protein>
    <submittedName>
        <fullName evidence="1">Uncharacterized protein</fullName>
    </submittedName>
</protein>
<organism evidence="1 2">
    <name type="scientific">Manihot esculenta</name>
    <name type="common">Cassava</name>
    <name type="synonym">Jatropha manihot</name>
    <dbReference type="NCBI Taxonomy" id="3983"/>
    <lineage>
        <taxon>Eukaryota</taxon>
        <taxon>Viridiplantae</taxon>
        <taxon>Streptophyta</taxon>
        <taxon>Embryophyta</taxon>
        <taxon>Tracheophyta</taxon>
        <taxon>Spermatophyta</taxon>
        <taxon>Magnoliopsida</taxon>
        <taxon>eudicotyledons</taxon>
        <taxon>Gunneridae</taxon>
        <taxon>Pentapetalae</taxon>
        <taxon>rosids</taxon>
        <taxon>fabids</taxon>
        <taxon>Malpighiales</taxon>
        <taxon>Euphorbiaceae</taxon>
        <taxon>Crotonoideae</taxon>
        <taxon>Manihoteae</taxon>
        <taxon>Manihot</taxon>
    </lineage>
</organism>
<reference evidence="2" key="1">
    <citation type="journal article" date="2016" name="Nat. Biotechnol.">
        <title>Sequencing wild and cultivated cassava and related species reveals extensive interspecific hybridization and genetic diversity.</title>
        <authorList>
            <person name="Bredeson J.V."/>
            <person name="Lyons J.B."/>
            <person name="Prochnik S.E."/>
            <person name="Wu G.A."/>
            <person name="Ha C.M."/>
            <person name="Edsinger-Gonzales E."/>
            <person name="Grimwood J."/>
            <person name="Schmutz J."/>
            <person name="Rabbi I.Y."/>
            <person name="Egesi C."/>
            <person name="Nauluvula P."/>
            <person name="Lebot V."/>
            <person name="Ndunguru J."/>
            <person name="Mkamilo G."/>
            <person name="Bart R.S."/>
            <person name="Setter T.L."/>
            <person name="Gleadow R.M."/>
            <person name="Kulakow P."/>
            <person name="Ferguson M.E."/>
            <person name="Rounsley S."/>
            <person name="Rokhsar D.S."/>
        </authorList>
    </citation>
    <scope>NUCLEOTIDE SEQUENCE [LARGE SCALE GENOMIC DNA]</scope>
    <source>
        <strain evidence="2">cv. AM560-2</strain>
    </source>
</reference>
<dbReference type="Proteomes" id="UP000091857">
    <property type="component" value="Chromosome 11"/>
</dbReference>
<proteinExistence type="predicted"/>
<sequence length="204" mass="22781">MASSRRWAATVSFFASWFFFFIIIFQVSLFRVPCRIGMCTSPVEVTSSQLIATELCPAIFVQALLYPGAIAKAFNKNKTIPSFGNLLKLYNLTNMKKHSAAIDLHHLEIIAGCYLTVGGALLGLINTGRMSLFGILLIIWGLVREGILRKSANMNPMKTFQFYPAMSIAVVFAALSIRKDVRKLIRSSRARQVGKCMRSKAKYM</sequence>
<keyword evidence="2" id="KW-1185">Reference proteome</keyword>
<comment type="caution">
    <text evidence="1">The sequence shown here is derived from an EMBL/GenBank/DDBJ whole genome shotgun (WGS) entry which is preliminary data.</text>
</comment>
<name>A0ACB7GTC5_MANES</name>
<gene>
    <name evidence="1" type="ORF">MANES_11G053300v8</name>
</gene>
<accession>A0ACB7GTC5</accession>